<reference evidence="1" key="1">
    <citation type="submission" date="2019-11" db="EMBL/GenBank/DDBJ databases">
        <authorList>
            <person name="Qin S."/>
            <person name="Dong H."/>
        </authorList>
    </citation>
    <scope>NUCLEOTIDE SEQUENCE</scope>
    <source>
        <strain evidence="1">KP18-31</strain>
        <plasmid evidence="1">pKP18-31-IMP,KPC</plasmid>
    </source>
</reference>
<dbReference type="AlphaFoldDB" id="A0A6M4NRD3"/>
<dbReference type="RefSeq" id="WP_225319982.1">
    <property type="nucleotide sequence ID" value="NZ_CP026369.1"/>
</dbReference>
<dbReference type="EMBL" id="MN661402">
    <property type="protein sequence ID" value="QJS00342.1"/>
    <property type="molecule type" value="Genomic_DNA"/>
</dbReference>
<evidence type="ECO:0000313" key="1">
    <source>
        <dbReference type="EMBL" id="QJS00342.1"/>
    </source>
</evidence>
<organism evidence="1">
    <name type="scientific">Klebsiella quasipneumoniae</name>
    <dbReference type="NCBI Taxonomy" id="1463165"/>
    <lineage>
        <taxon>Bacteria</taxon>
        <taxon>Pseudomonadati</taxon>
        <taxon>Pseudomonadota</taxon>
        <taxon>Gammaproteobacteria</taxon>
        <taxon>Enterobacterales</taxon>
        <taxon>Enterobacteriaceae</taxon>
        <taxon>Klebsiella/Raoultella group</taxon>
        <taxon>Klebsiella</taxon>
        <taxon>Klebsiella pneumoniae complex</taxon>
    </lineage>
</organism>
<protein>
    <submittedName>
        <fullName evidence="1">Uncharacterized protein</fullName>
    </submittedName>
</protein>
<proteinExistence type="predicted"/>
<sequence length="193" mass="22116">MTISKYIAPGRPYFFYRIFFRLGFFSSCYSGISDADFDITGLLASGLLIRKTEPLMSSKNVVISAKHPVAGYLYLEMIPDSEVGFSDIYQITDSLSRADVLPCDWRELKRQWGKDFLGHGSWDVYYIKQHVNRINWFGNDSIKNIEIRHSLSIKELIDWVSDPSRWIDIAVEVDDTSGSRPMAVAMVNQELDV</sequence>
<geneLocation type="plasmid" evidence="1">
    <name>pKP18-31-IMP</name>
</geneLocation>
<keyword evidence="1" id="KW-0614">Plasmid</keyword>
<accession>A0A6M4NRD3</accession>
<name>A0A6M4NRD3_9ENTR</name>